<dbReference type="NCBIfam" id="TIGR01123">
    <property type="entry name" value="ilvE_II"/>
    <property type="match status" value="1"/>
</dbReference>
<keyword evidence="4 10" id="KW-0028">Amino-acid biosynthesis</keyword>
<dbReference type="NCBIfam" id="NF009897">
    <property type="entry name" value="PRK13357.1"/>
    <property type="match status" value="1"/>
</dbReference>
<comment type="cofactor">
    <cofactor evidence="1 9">
        <name>pyridoxal 5'-phosphate</name>
        <dbReference type="ChEBI" id="CHEBI:597326"/>
    </cofactor>
</comment>
<evidence type="ECO:0000256" key="2">
    <source>
        <dbReference type="ARBA" id="ARBA00009320"/>
    </source>
</evidence>
<dbReference type="eggNOG" id="KOG0975">
    <property type="taxonomic scope" value="Eukaryota"/>
</dbReference>
<evidence type="ECO:0000313" key="12">
    <source>
        <dbReference type="EMBL" id="GAA95207.1"/>
    </source>
</evidence>
<dbReference type="GO" id="GO:0005739">
    <property type="term" value="C:mitochondrion"/>
    <property type="evidence" value="ECO:0007669"/>
    <property type="project" value="TreeGrafter"/>
</dbReference>
<dbReference type="GO" id="GO:0009099">
    <property type="term" value="P:L-valine biosynthetic process"/>
    <property type="evidence" value="ECO:0007669"/>
    <property type="project" value="TreeGrafter"/>
</dbReference>
<dbReference type="Proteomes" id="UP000009131">
    <property type="component" value="Unassembled WGS sequence"/>
</dbReference>
<evidence type="ECO:0000256" key="6">
    <source>
        <dbReference type="ARBA" id="ARBA00022898"/>
    </source>
</evidence>
<comment type="caution">
    <text evidence="12">The sequence shown here is derived from an EMBL/GenBank/DDBJ whole genome shotgun (WGS) entry which is preliminary data.</text>
</comment>
<evidence type="ECO:0000256" key="11">
    <source>
        <dbReference type="SAM" id="MobiDB-lite"/>
    </source>
</evidence>
<comment type="similarity">
    <text evidence="2 8">Belongs to the class-IV pyridoxal-phosphate-dependent aminotransferase family.</text>
</comment>
<dbReference type="Gene3D" id="3.30.470.10">
    <property type="match status" value="1"/>
</dbReference>
<dbReference type="PROSITE" id="PS00770">
    <property type="entry name" value="AA_TRANSFER_CLASS_4"/>
    <property type="match status" value="1"/>
</dbReference>
<evidence type="ECO:0000256" key="9">
    <source>
        <dbReference type="RuleBase" id="RU004516"/>
    </source>
</evidence>
<dbReference type="HOGENOM" id="CLU_031922_0_1_1"/>
<feature type="compositionally biased region" description="Low complexity" evidence="11">
    <location>
        <begin position="45"/>
        <end position="62"/>
    </location>
</feature>
<evidence type="ECO:0000256" key="5">
    <source>
        <dbReference type="ARBA" id="ARBA00022679"/>
    </source>
</evidence>
<keyword evidence="7 10" id="KW-0100">Branched-chain amino acid biosynthesis</keyword>
<evidence type="ECO:0000256" key="4">
    <source>
        <dbReference type="ARBA" id="ARBA00022605"/>
    </source>
</evidence>
<dbReference type="Gene3D" id="3.20.10.10">
    <property type="entry name" value="D-amino Acid Aminotransferase, subunit A, domain 2"/>
    <property type="match status" value="1"/>
</dbReference>
<dbReference type="InterPro" id="IPR036038">
    <property type="entry name" value="Aminotransferase-like"/>
</dbReference>
<dbReference type="PANTHER" id="PTHR11825">
    <property type="entry name" value="SUBGROUP IIII AMINOTRANSFERASE"/>
    <property type="match status" value="1"/>
</dbReference>
<dbReference type="InterPro" id="IPR018300">
    <property type="entry name" value="Aminotrans_IV_CS"/>
</dbReference>
<evidence type="ECO:0000256" key="8">
    <source>
        <dbReference type="RuleBase" id="RU004106"/>
    </source>
</evidence>
<comment type="catalytic activity">
    <reaction evidence="10">
        <text>L-valine + 2-oxoglutarate = 3-methyl-2-oxobutanoate + L-glutamate</text>
        <dbReference type="Rhea" id="RHEA:24813"/>
        <dbReference type="ChEBI" id="CHEBI:11851"/>
        <dbReference type="ChEBI" id="CHEBI:16810"/>
        <dbReference type="ChEBI" id="CHEBI:29985"/>
        <dbReference type="ChEBI" id="CHEBI:57762"/>
        <dbReference type="EC" id="2.6.1.42"/>
    </reaction>
</comment>
<reference evidence="12 13" key="1">
    <citation type="journal article" date="2011" name="J. Gen. Appl. Microbiol.">
        <title>Draft genome sequencing of the enigmatic basidiomycete Mixia osmundae.</title>
        <authorList>
            <person name="Nishida H."/>
            <person name="Nagatsuka Y."/>
            <person name="Sugiyama J."/>
        </authorList>
    </citation>
    <scope>NUCLEOTIDE SEQUENCE [LARGE SCALE GENOMIC DNA]</scope>
    <source>
        <strain evidence="13">CBS 9802 / IAM 14324 / JCM 22182 / KY 12970</strain>
    </source>
</reference>
<evidence type="ECO:0000256" key="7">
    <source>
        <dbReference type="ARBA" id="ARBA00023304"/>
    </source>
</evidence>
<dbReference type="InterPro" id="IPR043132">
    <property type="entry name" value="BCAT-like_C"/>
</dbReference>
<dbReference type="GO" id="GO:0052655">
    <property type="term" value="F:L-valine-2-oxoglutarate transaminase activity"/>
    <property type="evidence" value="ECO:0007669"/>
    <property type="project" value="RHEA"/>
</dbReference>
<dbReference type="PANTHER" id="PTHR11825:SF44">
    <property type="entry name" value="BRANCHED-CHAIN-AMINO-ACID AMINOTRANSFERASE"/>
    <property type="match status" value="1"/>
</dbReference>
<dbReference type="FunFam" id="3.20.10.10:FF:000004">
    <property type="entry name" value="Branched-chain-amino-acid aminotransferase"/>
    <property type="match status" value="1"/>
</dbReference>
<dbReference type="EC" id="2.6.1.42" evidence="10"/>
<keyword evidence="13" id="KW-1185">Reference proteome</keyword>
<sequence length="503" mass="53813">MPAPRLLAPRLATRRWAPTCRSNVLPLSSHCARPAPSRSQQRNKSTGSPDGSTSSADTSSSLGGRGSAKTKTPPVDSKQVFAAGQAQSSAPMGSGQRMDPMTGEVIGMDDIDASALQIIESDSPKDLPPSSSLVFGHTFTDHMLVIPWNSESGWSPPVIKQYGNLSLDPSSTVFHYGPCLFEGMKAYKDSQGRVRIFRPDKNMERMNRSASRLAFPNFTGDTLIELIKRLVSLDRRWVPAEKGHSLYIRPTMIGTQAALGVGACADILLFVICSPVGPYYKTGFKPVSLLATNNYVRAWPGGTGGYKLGSNYASGVVPQAQAAALGYQQILWLFGDDDQVTEVGTMNLFMAFDKGNGVTELVTPPLDDIILPGVTRDSILALARAHADPETSFKISSLPDKLEVSERKVTMAEIKSAASEGKLLEIFGSGTAAIVSPVERIGSFVPSLVTCTLADSVRCRYNGQSINVPVGADGLGDIARSMLTEVVGRQTGEIPSDWSVVVD</sequence>
<dbReference type="CDD" id="cd01557">
    <property type="entry name" value="BCAT_beta_family"/>
    <property type="match status" value="1"/>
</dbReference>
<dbReference type="STRING" id="764103.G7DX97"/>
<protein>
    <recommendedName>
        <fullName evidence="10">Branched-chain-amino-acid aminotransferase</fullName>
        <ecNumber evidence="10">2.6.1.42</ecNumber>
    </recommendedName>
</protein>
<keyword evidence="6 9" id="KW-0663">Pyridoxal phosphate</keyword>
<dbReference type="InterPro" id="IPR033939">
    <property type="entry name" value="BCAT_family"/>
</dbReference>
<dbReference type="InterPro" id="IPR043131">
    <property type="entry name" value="BCAT-like_N"/>
</dbReference>
<dbReference type="InterPro" id="IPR001544">
    <property type="entry name" value="Aminotrans_IV"/>
</dbReference>
<dbReference type="FunFam" id="3.30.470.10:FF:000005">
    <property type="entry name" value="Branched-chain-amino-acid aminotransferase"/>
    <property type="match status" value="1"/>
</dbReference>
<name>G7DX97_MIXOS</name>
<comment type="catalytic activity">
    <reaction evidence="10">
        <text>L-isoleucine + 2-oxoglutarate = (S)-3-methyl-2-oxopentanoate + L-glutamate</text>
        <dbReference type="Rhea" id="RHEA:24801"/>
        <dbReference type="ChEBI" id="CHEBI:16810"/>
        <dbReference type="ChEBI" id="CHEBI:29985"/>
        <dbReference type="ChEBI" id="CHEBI:35146"/>
        <dbReference type="ChEBI" id="CHEBI:58045"/>
        <dbReference type="EC" id="2.6.1.42"/>
    </reaction>
</comment>
<dbReference type="Pfam" id="PF01063">
    <property type="entry name" value="Aminotran_4"/>
    <property type="match status" value="1"/>
</dbReference>
<dbReference type="OrthoDB" id="1732691at2759"/>
<proteinExistence type="inferred from homology"/>
<feature type="region of interest" description="Disordered" evidence="11">
    <location>
        <begin position="22"/>
        <end position="76"/>
    </location>
</feature>
<keyword evidence="3 10" id="KW-0032">Aminotransferase</keyword>
<dbReference type="GO" id="GO:0009098">
    <property type="term" value="P:L-leucine biosynthetic process"/>
    <property type="evidence" value="ECO:0007669"/>
    <property type="project" value="TreeGrafter"/>
</dbReference>
<organism evidence="12 13">
    <name type="scientific">Mixia osmundae (strain CBS 9802 / IAM 14324 / JCM 22182 / KY 12970)</name>
    <dbReference type="NCBI Taxonomy" id="764103"/>
    <lineage>
        <taxon>Eukaryota</taxon>
        <taxon>Fungi</taxon>
        <taxon>Dikarya</taxon>
        <taxon>Basidiomycota</taxon>
        <taxon>Pucciniomycotina</taxon>
        <taxon>Mixiomycetes</taxon>
        <taxon>Mixiales</taxon>
        <taxon>Mixiaceae</taxon>
        <taxon>Mixia</taxon>
    </lineage>
</organism>
<dbReference type="InParanoid" id="G7DX97"/>
<accession>G7DX97</accession>
<gene>
    <name evidence="12" type="primary">Mo01863</name>
    <name evidence="12" type="ORF">E5Q_01863</name>
</gene>
<dbReference type="GO" id="GO:0052656">
    <property type="term" value="F:L-isoleucine-2-oxoglutarate transaminase activity"/>
    <property type="evidence" value="ECO:0007669"/>
    <property type="project" value="RHEA"/>
</dbReference>
<dbReference type="SUPFAM" id="SSF56752">
    <property type="entry name" value="D-aminoacid aminotransferase-like PLP-dependent enzymes"/>
    <property type="match status" value="1"/>
</dbReference>
<evidence type="ECO:0000313" key="13">
    <source>
        <dbReference type="Proteomes" id="UP000009131"/>
    </source>
</evidence>
<dbReference type="FunCoup" id="G7DX97">
    <property type="interactions" value="295"/>
</dbReference>
<evidence type="ECO:0000256" key="1">
    <source>
        <dbReference type="ARBA" id="ARBA00001933"/>
    </source>
</evidence>
<dbReference type="AlphaFoldDB" id="G7DX97"/>
<keyword evidence="5 10" id="KW-0808">Transferase</keyword>
<comment type="catalytic activity">
    <reaction evidence="10">
        <text>L-leucine + 2-oxoglutarate = 4-methyl-2-oxopentanoate + L-glutamate</text>
        <dbReference type="Rhea" id="RHEA:18321"/>
        <dbReference type="ChEBI" id="CHEBI:16810"/>
        <dbReference type="ChEBI" id="CHEBI:17865"/>
        <dbReference type="ChEBI" id="CHEBI:29985"/>
        <dbReference type="ChEBI" id="CHEBI:57427"/>
        <dbReference type="EC" id="2.6.1.42"/>
    </reaction>
</comment>
<reference evidence="12 13" key="2">
    <citation type="journal article" date="2012" name="Open Biol.">
        <title>Characteristics of nucleosomes and linker DNA regions on the genome of the basidiomycete Mixia osmundae revealed by mono- and dinucleosome mapping.</title>
        <authorList>
            <person name="Nishida H."/>
            <person name="Kondo S."/>
            <person name="Matsumoto T."/>
            <person name="Suzuki Y."/>
            <person name="Yoshikawa H."/>
            <person name="Taylor T.D."/>
            <person name="Sugiyama J."/>
        </authorList>
    </citation>
    <scope>NUCLEOTIDE SEQUENCE [LARGE SCALE GENOMIC DNA]</scope>
    <source>
        <strain evidence="13">CBS 9802 / IAM 14324 / JCM 22182 / KY 12970</strain>
    </source>
</reference>
<evidence type="ECO:0000256" key="3">
    <source>
        <dbReference type="ARBA" id="ARBA00022576"/>
    </source>
</evidence>
<dbReference type="InterPro" id="IPR005786">
    <property type="entry name" value="B_amino_transII"/>
</dbReference>
<dbReference type="EMBL" id="BABT02000059">
    <property type="protein sequence ID" value="GAA95207.1"/>
    <property type="molecule type" value="Genomic_DNA"/>
</dbReference>
<evidence type="ECO:0000256" key="10">
    <source>
        <dbReference type="RuleBase" id="RU004517"/>
    </source>
</evidence>
<dbReference type="GO" id="GO:0052654">
    <property type="term" value="F:L-leucine-2-oxoglutarate transaminase activity"/>
    <property type="evidence" value="ECO:0007669"/>
    <property type="project" value="RHEA"/>
</dbReference>